<dbReference type="PANTHER" id="PTHR30346">
    <property type="entry name" value="TRANSCRIPTIONAL DUAL REGULATOR HCAR-RELATED"/>
    <property type="match status" value="1"/>
</dbReference>
<accession>A0ABW2B6A2</accession>
<organism evidence="6 7">
    <name type="scientific">Sulfitobacter porphyrae</name>
    <dbReference type="NCBI Taxonomy" id="1246864"/>
    <lineage>
        <taxon>Bacteria</taxon>
        <taxon>Pseudomonadati</taxon>
        <taxon>Pseudomonadota</taxon>
        <taxon>Alphaproteobacteria</taxon>
        <taxon>Rhodobacterales</taxon>
        <taxon>Roseobacteraceae</taxon>
        <taxon>Sulfitobacter</taxon>
    </lineage>
</organism>
<keyword evidence="4" id="KW-0804">Transcription</keyword>
<dbReference type="PANTHER" id="PTHR30346:SF0">
    <property type="entry name" value="HCA OPERON TRANSCRIPTIONAL ACTIVATOR HCAR"/>
    <property type="match status" value="1"/>
</dbReference>
<evidence type="ECO:0000259" key="5">
    <source>
        <dbReference type="Pfam" id="PF03466"/>
    </source>
</evidence>
<evidence type="ECO:0000256" key="1">
    <source>
        <dbReference type="ARBA" id="ARBA00009437"/>
    </source>
</evidence>
<reference evidence="7" key="1">
    <citation type="journal article" date="2019" name="Int. J. Syst. Evol. Microbiol.">
        <title>The Global Catalogue of Microorganisms (GCM) 10K type strain sequencing project: providing services to taxonomists for standard genome sequencing and annotation.</title>
        <authorList>
            <consortium name="The Broad Institute Genomics Platform"/>
            <consortium name="The Broad Institute Genome Sequencing Center for Infectious Disease"/>
            <person name="Wu L."/>
            <person name="Ma J."/>
        </authorList>
    </citation>
    <scope>NUCLEOTIDE SEQUENCE [LARGE SCALE GENOMIC DNA]</scope>
    <source>
        <strain evidence="7">CCUG 66188</strain>
    </source>
</reference>
<dbReference type="SUPFAM" id="SSF53850">
    <property type="entry name" value="Periplasmic binding protein-like II"/>
    <property type="match status" value="1"/>
</dbReference>
<dbReference type="Proteomes" id="UP001596353">
    <property type="component" value="Unassembled WGS sequence"/>
</dbReference>
<evidence type="ECO:0000313" key="7">
    <source>
        <dbReference type="Proteomes" id="UP001596353"/>
    </source>
</evidence>
<feature type="domain" description="LysR substrate-binding" evidence="5">
    <location>
        <begin position="2"/>
        <end position="171"/>
    </location>
</feature>
<keyword evidence="7" id="KW-1185">Reference proteome</keyword>
<dbReference type="EMBL" id="JBHSWG010000001">
    <property type="protein sequence ID" value="MFC6760721.1"/>
    <property type="molecule type" value="Genomic_DNA"/>
</dbReference>
<name>A0ABW2B6A2_9RHOB</name>
<dbReference type="Pfam" id="PF03466">
    <property type="entry name" value="LysR_substrate"/>
    <property type="match status" value="1"/>
</dbReference>
<keyword evidence="2" id="KW-0805">Transcription regulation</keyword>
<evidence type="ECO:0000313" key="6">
    <source>
        <dbReference type="EMBL" id="MFC6760721.1"/>
    </source>
</evidence>
<evidence type="ECO:0000256" key="2">
    <source>
        <dbReference type="ARBA" id="ARBA00023015"/>
    </source>
</evidence>
<sequence length="186" mass="20409">MTLVEAERVAIEEGLTNGQFDVAVMLTSNLKNRSAIDHTVLLRSRRRLWLQANHPLLSAKSVSLSDVAREPYIMLTVDEASETAKHYWDHLPTKPNIIFKTSSVEAIRSMVATGMGVSILSNMVYRPWSLDGSKVDVIDITDTLPTMDVGLAWPRAAELCPAALSFLEFMKLAVQGSGGPLSKPAE</sequence>
<evidence type="ECO:0000256" key="3">
    <source>
        <dbReference type="ARBA" id="ARBA00023125"/>
    </source>
</evidence>
<gene>
    <name evidence="6" type="ORF">ACFQFQ_16440</name>
</gene>
<comment type="similarity">
    <text evidence="1">Belongs to the LysR transcriptional regulatory family.</text>
</comment>
<keyword evidence="3" id="KW-0238">DNA-binding</keyword>
<comment type="caution">
    <text evidence="6">The sequence shown here is derived from an EMBL/GenBank/DDBJ whole genome shotgun (WGS) entry which is preliminary data.</text>
</comment>
<protein>
    <submittedName>
        <fullName evidence="6">LysR substrate-binding domain-containing protein</fullName>
    </submittedName>
</protein>
<dbReference type="Gene3D" id="3.40.190.10">
    <property type="entry name" value="Periplasmic binding protein-like II"/>
    <property type="match status" value="2"/>
</dbReference>
<proteinExistence type="inferred from homology"/>
<evidence type="ECO:0000256" key="4">
    <source>
        <dbReference type="ARBA" id="ARBA00023163"/>
    </source>
</evidence>
<dbReference type="InterPro" id="IPR005119">
    <property type="entry name" value="LysR_subst-bd"/>
</dbReference>